<protein>
    <recommendedName>
        <fullName evidence="4">Methyltransferase</fullName>
    </recommendedName>
</protein>
<gene>
    <name evidence="2" type="ORF">QO011_008335</name>
</gene>
<accession>A0ABU0JQ68</accession>
<proteinExistence type="predicted"/>
<keyword evidence="3" id="KW-1185">Reference proteome</keyword>
<feature type="region of interest" description="Disordered" evidence="1">
    <location>
        <begin position="139"/>
        <end position="168"/>
    </location>
</feature>
<dbReference type="InterPro" id="IPR044053">
    <property type="entry name" value="AsaB-like"/>
</dbReference>
<dbReference type="RefSeq" id="WP_307286318.1">
    <property type="nucleotide sequence ID" value="NZ_JAUSVX010000033.1"/>
</dbReference>
<evidence type="ECO:0000313" key="3">
    <source>
        <dbReference type="Proteomes" id="UP001242480"/>
    </source>
</evidence>
<dbReference type="Proteomes" id="UP001242480">
    <property type="component" value="Unassembled WGS sequence"/>
</dbReference>
<name>A0ABU0JQ68_9HYPH</name>
<comment type="caution">
    <text evidence="2">The sequence shown here is derived from an EMBL/GenBank/DDBJ whole genome shotgun (WGS) entry which is preliminary data.</text>
</comment>
<dbReference type="NCBIfam" id="NF041278">
    <property type="entry name" value="CmcJ_NvfI_EfuI"/>
    <property type="match status" value="1"/>
</dbReference>
<sequence length="300" mass="33104">MGGRERLAASPLRHWRMVFMASPLAASRAPHPLETISASLGFTERGSERLYSYAFEPPAGVPATNVVTRAHTVPIANARPIAHRLSLDVEGFAVVPHRTAVRDFWDEAQTLALGHPETAEIVKAATGAARVVVFNHTLRRRTGKPDRSPDAPRQPVARAHADQTVRSGPQRVRDIMGDAAEALLSRRAAIVNVWRPVRHAARDWPLALADAGSIDLADLLPSELIFPHRRGETYALAHDPAQRWYYIPDLGVDETILIKCWDADEAVARFAPHTGFENPITPPGTPPRESIEFRTIAFFD</sequence>
<dbReference type="PANTHER" id="PTHR34598:SF3">
    <property type="entry name" value="OXIDOREDUCTASE AN1597"/>
    <property type="match status" value="1"/>
</dbReference>
<dbReference type="PANTHER" id="PTHR34598">
    <property type="entry name" value="BLL6449 PROTEIN"/>
    <property type="match status" value="1"/>
</dbReference>
<evidence type="ECO:0000313" key="2">
    <source>
        <dbReference type="EMBL" id="MDQ0475292.1"/>
    </source>
</evidence>
<organism evidence="2 3">
    <name type="scientific">Labrys wisconsinensis</name>
    <dbReference type="NCBI Taxonomy" id="425677"/>
    <lineage>
        <taxon>Bacteria</taxon>
        <taxon>Pseudomonadati</taxon>
        <taxon>Pseudomonadota</taxon>
        <taxon>Alphaproteobacteria</taxon>
        <taxon>Hyphomicrobiales</taxon>
        <taxon>Xanthobacteraceae</taxon>
        <taxon>Labrys</taxon>
    </lineage>
</organism>
<evidence type="ECO:0000256" key="1">
    <source>
        <dbReference type="SAM" id="MobiDB-lite"/>
    </source>
</evidence>
<evidence type="ECO:0008006" key="4">
    <source>
        <dbReference type="Google" id="ProtNLM"/>
    </source>
</evidence>
<reference evidence="2 3" key="1">
    <citation type="submission" date="2023-07" db="EMBL/GenBank/DDBJ databases">
        <title>Genomic Encyclopedia of Type Strains, Phase IV (KMG-IV): sequencing the most valuable type-strain genomes for metagenomic binning, comparative biology and taxonomic classification.</title>
        <authorList>
            <person name="Goeker M."/>
        </authorList>
    </citation>
    <scope>NUCLEOTIDE SEQUENCE [LARGE SCALE GENOMIC DNA]</scope>
    <source>
        <strain evidence="2 3">DSM 19619</strain>
    </source>
</reference>
<dbReference type="EMBL" id="JAUSVX010000033">
    <property type="protein sequence ID" value="MDQ0475292.1"/>
    <property type="molecule type" value="Genomic_DNA"/>
</dbReference>